<dbReference type="EMBL" id="CP139781">
    <property type="protein sequence ID" value="WRQ85750.1"/>
    <property type="molecule type" value="Genomic_DNA"/>
</dbReference>
<evidence type="ECO:0000256" key="1">
    <source>
        <dbReference type="SAM" id="Phobius"/>
    </source>
</evidence>
<organism evidence="2 3">
    <name type="scientific">Actomonas aquatica</name>
    <dbReference type="NCBI Taxonomy" id="2866162"/>
    <lineage>
        <taxon>Bacteria</taxon>
        <taxon>Pseudomonadati</taxon>
        <taxon>Verrucomicrobiota</taxon>
        <taxon>Opitutia</taxon>
        <taxon>Opitutales</taxon>
        <taxon>Opitutaceae</taxon>
        <taxon>Actomonas</taxon>
    </lineage>
</organism>
<protein>
    <recommendedName>
        <fullName evidence="4">SMODS and SLOG-associating 2TM effector domain-containing protein</fullName>
    </recommendedName>
</protein>
<reference evidence="2 3" key="1">
    <citation type="submission" date="2021-08" db="EMBL/GenBank/DDBJ databases">
        <authorList>
            <person name="Zhang D."/>
            <person name="Zhang A."/>
            <person name="Wang L."/>
        </authorList>
    </citation>
    <scope>NUCLEOTIDE SEQUENCE [LARGE SCALE GENOMIC DNA]</scope>
    <source>
        <strain evidence="2 3">WL0086</strain>
    </source>
</reference>
<evidence type="ECO:0000313" key="2">
    <source>
        <dbReference type="EMBL" id="WRQ85750.1"/>
    </source>
</evidence>
<reference evidence="2 3" key="2">
    <citation type="submission" date="2023-12" db="EMBL/GenBank/DDBJ databases">
        <title>Description of an unclassified Opitutus bacterium of Verrucomicrobiota.</title>
        <authorList>
            <person name="Zhang D.-F."/>
        </authorList>
    </citation>
    <scope>NUCLEOTIDE SEQUENCE [LARGE SCALE GENOMIC DNA]</scope>
    <source>
        <strain evidence="2 3">WL0086</strain>
    </source>
</reference>
<accession>A0ABZ1C2E6</accession>
<name>A0ABZ1C2E6_9BACT</name>
<keyword evidence="1" id="KW-0472">Membrane</keyword>
<sequence>MSVEIISLVSSALATVVGGALASYAKRQGHLFTGIELIAAANSADLTPKRDPREEVRLPEVIQLLDDEERRRSLFRYSSASLVIGQFIVGGVLTSSFVTTAFSEHVVGFLGLLVLASSLVSQHFRPDLLHKSSAVKIHRLTSLRRWIEDELYEATRGEIDDARITKIRRRVSAELSEIEESDLQLLSDDKTNEA</sequence>
<keyword evidence="1" id="KW-1133">Transmembrane helix</keyword>
<dbReference type="RefSeq" id="WP_221033180.1">
    <property type="nucleotide sequence ID" value="NZ_CP139781.1"/>
</dbReference>
<dbReference type="Proteomes" id="UP000738431">
    <property type="component" value="Chromosome"/>
</dbReference>
<gene>
    <name evidence="2" type="ORF">K1X11_013140</name>
</gene>
<proteinExistence type="predicted"/>
<feature type="transmembrane region" description="Helical" evidence="1">
    <location>
        <begin position="6"/>
        <end position="25"/>
    </location>
</feature>
<keyword evidence="3" id="KW-1185">Reference proteome</keyword>
<feature type="transmembrane region" description="Helical" evidence="1">
    <location>
        <begin position="80"/>
        <end position="99"/>
    </location>
</feature>
<evidence type="ECO:0000313" key="3">
    <source>
        <dbReference type="Proteomes" id="UP000738431"/>
    </source>
</evidence>
<evidence type="ECO:0008006" key="4">
    <source>
        <dbReference type="Google" id="ProtNLM"/>
    </source>
</evidence>
<keyword evidence="1" id="KW-0812">Transmembrane</keyword>